<feature type="domain" description="Phage neck terminator protein gp12-like" evidence="1">
    <location>
        <begin position="11"/>
        <end position="164"/>
    </location>
</feature>
<comment type="caution">
    <text evidence="2">The sequence shown here is derived from an EMBL/GenBank/DDBJ whole genome shotgun (WGS) entry which is preliminary data.</text>
</comment>
<dbReference type="STRING" id="1117702.AQZ52_10930"/>
<dbReference type="Proteomes" id="UP000058012">
    <property type="component" value="Unassembled WGS sequence"/>
</dbReference>
<keyword evidence="3" id="KW-1185">Reference proteome</keyword>
<evidence type="ECO:0000313" key="3">
    <source>
        <dbReference type="Proteomes" id="UP000058012"/>
    </source>
</evidence>
<dbReference type="EMBL" id="LLZS01000007">
    <property type="protein sequence ID" value="KUR71177.1"/>
    <property type="molecule type" value="Genomic_DNA"/>
</dbReference>
<dbReference type="Pfam" id="PF23961">
    <property type="entry name" value="Phage_tail_terminator_9"/>
    <property type="match status" value="1"/>
</dbReference>
<dbReference type="NCBIfam" id="NF047498">
    <property type="entry name" value="LIC_12616_fam"/>
    <property type="match status" value="1"/>
</dbReference>
<name>A0A124JUF3_9SPHN</name>
<gene>
    <name evidence="2" type="ORF">AQZ52_10930</name>
</gene>
<evidence type="ECO:0000313" key="2">
    <source>
        <dbReference type="EMBL" id="KUR71177.1"/>
    </source>
</evidence>
<evidence type="ECO:0000259" key="1">
    <source>
        <dbReference type="Pfam" id="PF23961"/>
    </source>
</evidence>
<proteinExistence type="predicted"/>
<accession>A0A124JUF3</accession>
<organism evidence="2 3">
    <name type="scientific">Novosphingobium fuchskuhlense</name>
    <dbReference type="NCBI Taxonomy" id="1117702"/>
    <lineage>
        <taxon>Bacteria</taxon>
        <taxon>Pseudomonadati</taxon>
        <taxon>Pseudomonadota</taxon>
        <taxon>Alphaproteobacteria</taxon>
        <taxon>Sphingomonadales</taxon>
        <taxon>Sphingomonadaceae</taxon>
        <taxon>Novosphingobium</taxon>
    </lineage>
</organism>
<sequence>MTPSITQEQAMTALRAVLLLVVPSGTEVVQGQVSRVPMPQGKNWCAITPTRRVAMATNERAAVPSTDPAPAAGRTDIGLSTRLDVQVDVYGPASPETTQAIVTVFRDTWAADQLAASGLAPLYCTEPAQLPLVAGEQQYLQRWTFEAAMHGNIVTPVSTQFADTIITGLSEVTHAE</sequence>
<dbReference type="OrthoDB" id="7507242at2"/>
<dbReference type="InterPro" id="IPR057087">
    <property type="entry name" value="Gp12-like"/>
</dbReference>
<dbReference type="RefSeq" id="WP_067910394.1">
    <property type="nucleotide sequence ID" value="NZ_KQ954245.1"/>
</dbReference>
<protein>
    <recommendedName>
        <fullName evidence="1">Phage neck terminator protein gp12-like domain-containing protein</fullName>
    </recommendedName>
</protein>
<reference evidence="2 3" key="1">
    <citation type="submission" date="2015-10" db="EMBL/GenBank/DDBJ databases">
        <title>Draft genome sequence of Novosphingobium fuchskuhlense DSM 25065 isolated from a surface water sample of the southwest basin of Lake Grosse Fuchskuhle.</title>
        <authorList>
            <person name="Ruckert C."/>
            <person name="Winkler A."/>
            <person name="Glaeser J."/>
            <person name="Grossart H.-P."/>
            <person name="Kalinowski J."/>
            <person name="Glaeser S."/>
        </authorList>
    </citation>
    <scope>NUCLEOTIDE SEQUENCE [LARGE SCALE GENOMIC DNA]</scope>
    <source>
        <strain evidence="2 3">FNE08-7</strain>
    </source>
</reference>
<dbReference type="AlphaFoldDB" id="A0A124JUF3"/>